<gene>
    <name evidence="17" type="ORF">PanWU01x14_341970</name>
</gene>
<evidence type="ECO:0000256" key="1">
    <source>
        <dbReference type="ARBA" id="ARBA00004162"/>
    </source>
</evidence>
<feature type="domain" description="Protein kinase" evidence="16">
    <location>
        <begin position="500"/>
        <end position="761"/>
    </location>
</feature>
<dbReference type="Proteomes" id="UP000237105">
    <property type="component" value="Unassembled WGS sequence"/>
</dbReference>
<keyword evidence="4" id="KW-0808">Transferase</keyword>
<feature type="binding site" evidence="14">
    <location>
        <position position="527"/>
    </location>
    <ligand>
        <name>ATP</name>
        <dbReference type="ChEBI" id="CHEBI:30616"/>
    </ligand>
</feature>
<dbReference type="PANTHER" id="PTHR45631:SF202">
    <property type="entry name" value="SENESCENCE-INDUCED RECEPTOR-LIKE SERINE_THREONINE-PROTEIN KINASE"/>
    <property type="match status" value="1"/>
</dbReference>
<evidence type="ECO:0000313" key="18">
    <source>
        <dbReference type="Proteomes" id="UP000237105"/>
    </source>
</evidence>
<keyword evidence="6 15" id="KW-0732">Signal</keyword>
<evidence type="ECO:0000256" key="11">
    <source>
        <dbReference type="ARBA" id="ARBA00022989"/>
    </source>
</evidence>
<evidence type="ECO:0000256" key="6">
    <source>
        <dbReference type="ARBA" id="ARBA00022729"/>
    </source>
</evidence>
<dbReference type="SMART" id="SM00220">
    <property type="entry name" value="S_TKc"/>
    <property type="match status" value="1"/>
</dbReference>
<keyword evidence="8 14" id="KW-0547">Nucleotide-binding</keyword>
<evidence type="ECO:0000256" key="2">
    <source>
        <dbReference type="ARBA" id="ARBA00022475"/>
    </source>
</evidence>
<feature type="signal peptide" evidence="15">
    <location>
        <begin position="1"/>
        <end position="24"/>
    </location>
</feature>
<dbReference type="OrthoDB" id="2017114at2759"/>
<dbReference type="SUPFAM" id="SSF56112">
    <property type="entry name" value="Protein kinase-like (PK-like)"/>
    <property type="match status" value="1"/>
</dbReference>
<evidence type="ECO:0000256" key="8">
    <source>
        <dbReference type="ARBA" id="ARBA00022741"/>
    </source>
</evidence>
<keyword evidence="3" id="KW-0433">Leucine-rich repeat</keyword>
<dbReference type="GO" id="GO:0005524">
    <property type="term" value="F:ATP binding"/>
    <property type="evidence" value="ECO:0007669"/>
    <property type="project" value="UniProtKB-UniRule"/>
</dbReference>
<dbReference type="SUPFAM" id="SSF52058">
    <property type="entry name" value="L domain-like"/>
    <property type="match status" value="1"/>
</dbReference>
<evidence type="ECO:0000256" key="7">
    <source>
        <dbReference type="ARBA" id="ARBA00022737"/>
    </source>
</evidence>
<proteinExistence type="predicted"/>
<evidence type="ECO:0000256" key="3">
    <source>
        <dbReference type="ARBA" id="ARBA00022614"/>
    </source>
</evidence>
<dbReference type="PROSITE" id="PS00107">
    <property type="entry name" value="PROTEIN_KINASE_ATP"/>
    <property type="match status" value="1"/>
</dbReference>
<dbReference type="PANTHER" id="PTHR45631">
    <property type="entry name" value="OS07G0107800 PROTEIN-RELATED"/>
    <property type="match status" value="1"/>
</dbReference>
<evidence type="ECO:0000256" key="10">
    <source>
        <dbReference type="ARBA" id="ARBA00022840"/>
    </source>
</evidence>
<dbReference type="FunFam" id="1.10.510.10:FF:000468">
    <property type="entry name" value="PTI1-like tyrosine-protein kinase 3"/>
    <property type="match status" value="1"/>
</dbReference>
<dbReference type="InterPro" id="IPR008271">
    <property type="entry name" value="Ser/Thr_kinase_AS"/>
</dbReference>
<dbReference type="Pfam" id="PF00069">
    <property type="entry name" value="Pkinase"/>
    <property type="match status" value="1"/>
</dbReference>
<dbReference type="GO" id="GO:0051707">
    <property type="term" value="P:response to other organism"/>
    <property type="evidence" value="ECO:0007669"/>
    <property type="project" value="UniProtKB-ARBA"/>
</dbReference>
<keyword evidence="7" id="KW-0677">Repeat</keyword>
<evidence type="ECO:0000313" key="17">
    <source>
        <dbReference type="EMBL" id="PON34729.1"/>
    </source>
</evidence>
<evidence type="ECO:0000256" key="13">
    <source>
        <dbReference type="ARBA" id="ARBA00023157"/>
    </source>
</evidence>
<evidence type="ECO:0000256" key="4">
    <source>
        <dbReference type="ARBA" id="ARBA00022679"/>
    </source>
</evidence>
<comment type="caution">
    <text evidence="17">The sequence shown here is derived from an EMBL/GenBank/DDBJ whole genome shotgun (WGS) entry which is preliminary data.</text>
</comment>
<keyword evidence="9 17" id="KW-0418">Kinase</keyword>
<sequence length="799" mass="90756">MFFFEHFLAAVLLQGALVFLPLFAQPQDLSGFISIDCGISDGSRYTDETTGISYLSDTQFTESGENKEILQAYRAQRASEKQFWNLRSFPEGTKNCYTLKPGRGKGTKYLIRAGFLYGNYDNEDQAPTFDLYLGVNVWDTVSIRNAWTPKTTEIIHVISTDRIHVCLVNTGNGIPFISVLELRPLRDDVYVTKNGSSLALYGRFDFSSLSTDQQVLRYKDDAYDRLWVSLETKMWKPFLTTSLTDDNSINRNDYQLPFTIMNTAYTSNRSTDFMDFYWKNLSVTSEYYFYMHFAELEKPQTNQTREFNIYINRDLFYGPVVPKYLSENTIYSKITSGMKADREGQITVWLNNTENSTLPPLINAMEIYILKEMSQQETNQTDAEAIWNVKSAYEIEKNWQGDPCAPEAFTWDGLVCDYNSDYPPRIISLDLSNNSLNGTIPEFLAQLSFLIVLNLKGNNLTGPVPDVLSEKSKNEYNGDNGSIVSRKKHFTYSEILKITNNFETVLGEGGFGKVYYGNLKGNEVALKLLLRVHHKNLTTLVGYCNEETHIGLIYEYMTMGNLRSHLSGSTPNILSWEDRLRIAIDIAQGLEYLHNGCKPPIIHRDVKSTNILLNEKFQAKLGDFGVSKIFPNEGDRQSVSGTLGVSTNVVGTPGYLDPEYYASNWLNEKSDVFSFGVVLLELITARPVLTKAEENNHIILWVSSKLANGDIENILDPRLERRFINTNIVWKTIEISMACVSKTSTSRPAMSRVAIDLKECLRAELTRKDGNDEAESKQYLVEMISQNITSSEQLTPQAR</sequence>
<keyword evidence="18" id="KW-1185">Reference proteome</keyword>
<dbReference type="Gene3D" id="3.80.10.10">
    <property type="entry name" value="Ribonuclease Inhibitor"/>
    <property type="match status" value="1"/>
</dbReference>
<evidence type="ECO:0000256" key="12">
    <source>
        <dbReference type="ARBA" id="ARBA00023136"/>
    </source>
</evidence>
<dbReference type="InterPro" id="IPR000719">
    <property type="entry name" value="Prot_kinase_dom"/>
</dbReference>
<keyword evidence="13" id="KW-1015">Disulfide bond</keyword>
<keyword evidence="12" id="KW-0472">Membrane</keyword>
<dbReference type="AlphaFoldDB" id="A0A2P5ADX6"/>
<dbReference type="GO" id="GO:0004674">
    <property type="term" value="F:protein serine/threonine kinase activity"/>
    <property type="evidence" value="ECO:0007669"/>
    <property type="project" value="UniProtKB-KW"/>
</dbReference>
<dbReference type="PROSITE" id="PS00108">
    <property type="entry name" value="PROTEIN_KINASE_ST"/>
    <property type="match status" value="1"/>
</dbReference>
<dbReference type="PROSITE" id="PS50011">
    <property type="entry name" value="PROTEIN_KINASE_DOM"/>
    <property type="match status" value="1"/>
</dbReference>
<dbReference type="EMBL" id="JXTB01000645">
    <property type="protein sequence ID" value="PON34729.1"/>
    <property type="molecule type" value="Genomic_DNA"/>
</dbReference>
<feature type="chain" id="PRO_5015184209" evidence="15">
    <location>
        <begin position="25"/>
        <end position="799"/>
    </location>
</feature>
<evidence type="ECO:0000259" key="16">
    <source>
        <dbReference type="PROSITE" id="PS50011"/>
    </source>
</evidence>
<dbReference type="GO" id="GO:0005886">
    <property type="term" value="C:plasma membrane"/>
    <property type="evidence" value="ECO:0007669"/>
    <property type="project" value="UniProtKB-SubCell"/>
</dbReference>
<dbReference type="Gene3D" id="1.10.510.10">
    <property type="entry name" value="Transferase(Phosphotransferase) domain 1"/>
    <property type="match status" value="1"/>
</dbReference>
<comment type="subcellular location">
    <subcellularLocation>
        <location evidence="1">Cell membrane</location>
        <topology evidence="1">Single-pass membrane protein</topology>
    </subcellularLocation>
</comment>
<reference evidence="18" key="1">
    <citation type="submission" date="2016-06" db="EMBL/GenBank/DDBJ databases">
        <title>Parallel loss of symbiosis genes in relatives of nitrogen-fixing non-legume Parasponia.</title>
        <authorList>
            <person name="Van Velzen R."/>
            <person name="Holmer R."/>
            <person name="Bu F."/>
            <person name="Rutten L."/>
            <person name="Van Zeijl A."/>
            <person name="Liu W."/>
            <person name="Santuari L."/>
            <person name="Cao Q."/>
            <person name="Sharma T."/>
            <person name="Shen D."/>
            <person name="Roswanjaya Y."/>
            <person name="Wardhani T."/>
            <person name="Kalhor M.S."/>
            <person name="Jansen J."/>
            <person name="Van den Hoogen J."/>
            <person name="Gungor B."/>
            <person name="Hartog M."/>
            <person name="Hontelez J."/>
            <person name="Verver J."/>
            <person name="Yang W.-C."/>
            <person name="Schijlen E."/>
            <person name="Repin R."/>
            <person name="Schilthuizen M."/>
            <person name="Schranz E."/>
            <person name="Heidstra R."/>
            <person name="Miyata K."/>
            <person name="Fedorova E."/>
            <person name="Kohlen W."/>
            <person name="Bisseling T."/>
            <person name="Smit S."/>
            <person name="Geurts R."/>
        </authorList>
    </citation>
    <scope>NUCLEOTIDE SEQUENCE [LARGE SCALE GENOMIC DNA]</scope>
    <source>
        <strain evidence="18">cv. WU1-14</strain>
    </source>
</reference>
<dbReference type="InterPro" id="IPR017441">
    <property type="entry name" value="Protein_kinase_ATP_BS"/>
</dbReference>
<evidence type="ECO:0000256" key="14">
    <source>
        <dbReference type="PROSITE-ProRule" id="PRU10141"/>
    </source>
</evidence>
<protein>
    <submittedName>
        <fullName evidence="17">Serine/threonine protein kinase</fullName>
    </submittedName>
</protein>
<evidence type="ECO:0000256" key="5">
    <source>
        <dbReference type="ARBA" id="ARBA00022692"/>
    </source>
</evidence>
<keyword evidence="2" id="KW-1003">Cell membrane</keyword>
<keyword evidence="10 14" id="KW-0067">ATP-binding</keyword>
<keyword evidence="5" id="KW-0812">Transmembrane</keyword>
<dbReference type="Gene3D" id="3.30.200.20">
    <property type="entry name" value="Phosphorylase Kinase, domain 1"/>
    <property type="match status" value="2"/>
</dbReference>
<evidence type="ECO:0000256" key="15">
    <source>
        <dbReference type="SAM" id="SignalP"/>
    </source>
</evidence>
<accession>A0A2P5ADX6</accession>
<dbReference type="Pfam" id="PF12819">
    <property type="entry name" value="Malectin_like"/>
    <property type="match status" value="1"/>
</dbReference>
<dbReference type="InterPro" id="IPR032675">
    <property type="entry name" value="LRR_dom_sf"/>
</dbReference>
<dbReference type="InterPro" id="IPR024788">
    <property type="entry name" value="Malectin-like_Carb-bd_dom"/>
</dbReference>
<name>A0A2P5ADX6_PARAD</name>
<dbReference type="InterPro" id="IPR001611">
    <property type="entry name" value="Leu-rich_rpt"/>
</dbReference>
<keyword evidence="11" id="KW-1133">Transmembrane helix</keyword>
<dbReference type="Pfam" id="PF00560">
    <property type="entry name" value="LRR_1"/>
    <property type="match status" value="1"/>
</dbReference>
<evidence type="ECO:0000256" key="9">
    <source>
        <dbReference type="ARBA" id="ARBA00022777"/>
    </source>
</evidence>
<keyword evidence="17" id="KW-0723">Serine/threonine-protein kinase</keyword>
<organism evidence="17 18">
    <name type="scientific">Parasponia andersonii</name>
    <name type="common">Sponia andersonii</name>
    <dbReference type="NCBI Taxonomy" id="3476"/>
    <lineage>
        <taxon>Eukaryota</taxon>
        <taxon>Viridiplantae</taxon>
        <taxon>Streptophyta</taxon>
        <taxon>Embryophyta</taxon>
        <taxon>Tracheophyta</taxon>
        <taxon>Spermatophyta</taxon>
        <taxon>Magnoliopsida</taxon>
        <taxon>eudicotyledons</taxon>
        <taxon>Gunneridae</taxon>
        <taxon>Pentapetalae</taxon>
        <taxon>rosids</taxon>
        <taxon>fabids</taxon>
        <taxon>Rosales</taxon>
        <taxon>Cannabaceae</taxon>
        <taxon>Parasponia</taxon>
    </lineage>
</organism>
<dbReference type="InterPro" id="IPR011009">
    <property type="entry name" value="Kinase-like_dom_sf"/>
</dbReference>